<keyword evidence="10" id="KW-1185">Reference proteome</keyword>
<evidence type="ECO:0000259" key="8">
    <source>
        <dbReference type="PROSITE" id="PS51767"/>
    </source>
</evidence>
<keyword evidence="5" id="KW-0325">Glycoprotein</keyword>
<feature type="active site" evidence="6">
    <location>
        <position position="339"/>
    </location>
</feature>
<keyword evidence="7" id="KW-0732">Signal</keyword>
<dbReference type="PRINTS" id="PR00792">
    <property type="entry name" value="PEPSIN"/>
</dbReference>
<dbReference type="Gene3D" id="2.40.70.10">
    <property type="entry name" value="Acid Proteases"/>
    <property type="match status" value="2"/>
</dbReference>
<dbReference type="InterPro" id="IPR032861">
    <property type="entry name" value="TAXi_N"/>
</dbReference>
<dbReference type="PROSITE" id="PS51767">
    <property type="entry name" value="PEPTIDASE_A1"/>
    <property type="match status" value="1"/>
</dbReference>
<dbReference type="InterPro" id="IPR033121">
    <property type="entry name" value="PEPTIDASE_A1"/>
</dbReference>
<keyword evidence="3" id="KW-0064">Aspartyl protease</keyword>
<dbReference type="Pfam" id="PF14543">
    <property type="entry name" value="TAXi_N"/>
    <property type="match status" value="1"/>
</dbReference>
<dbReference type="InterPro" id="IPR032799">
    <property type="entry name" value="TAXi_C"/>
</dbReference>
<comment type="similarity">
    <text evidence="1">Belongs to the peptidase A1 family.</text>
</comment>
<dbReference type="Pfam" id="PF14541">
    <property type="entry name" value="TAXi_C"/>
    <property type="match status" value="1"/>
</dbReference>
<reference evidence="9" key="1">
    <citation type="submission" date="2022-08" db="EMBL/GenBank/DDBJ databases">
        <authorList>
            <person name="Gutierrez-Valencia J."/>
        </authorList>
    </citation>
    <scope>NUCLEOTIDE SEQUENCE</scope>
</reference>
<dbReference type="CDD" id="cd05476">
    <property type="entry name" value="pepsin_A_like_plant"/>
    <property type="match status" value="1"/>
</dbReference>
<gene>
    <name evidence="9" type="ORF">LITE_LOCUS7114</name>
</gene>
<evidence type="ECO:0000256" key="1">
    <source>
        <dbReference type="ARBA" id="ARBA00007447"/>
    </source>
</evidence>
<dbReference type="AlphaFoldDB" id="A0AAV0I2C6"/>
<evidence type="ECO:0000256" key="5">
    <source>
        <dbReference type="ARBA" id="ARBA00023180"/>
    </source>
</evidence>
<evidence type="ECO:0000256" key="3">
    <source>
        <dbReference type="ARBA" id="ARBA00022750"/>
    </source>
</evidence>
<dbReference type="PANTHER" id="PTHR47967">
    <property type="entry name" value="OS07G0603500 PROTEIN-RELATED"/>
    <property type="match status" value="1"/>
</dbReference>
<accession>A0AAV0I2C6</accession>
<dbReference type="InterPro" id="IPR034161">
    <property type="entry name" value="Pepsin-like_plant"/>
</dbReference>
<keyword evidence="4" id="KW-0378">Hydrolase</keyword>
<keyword evidence="2" id="KW-0645">Protease</keyword>
<name>A0AAV0I2C6_9ROSI</name>
<feature type="active site" evidence="6">
    <location>
        <position position="109"/>
    </location>
</feature>
<dbReference type="GO" id="GO:0004190">
    <property type="term" value="F:aspartic-type endopeptidase activity"/>
    <property type="evidence" value="ECO:0007669"/>
    <property type="project" value="UniProtKB-KW"/>
</dbReference>
<dbReference type="FunFam" id="2.40.70.10:FF:000120">
    <property type="entry name" value="Aspartic proteinase nepenthesin-2"/>
    <property type="match status" value="1"/>
</dbReference>
<dbReference type="PANTHER" id="PTHR47967:SF36">
    <property type="entry name" value="PEPTIDASE A1 DOMAIN-CONTAINING PROTEIN"/>
    <property type="match status" value="1"/>
</dbReference>
<evidence type="ECO:0000256" key="7">
    <source>
        <dbReference type="SAM" id="SignalP"/>
    </source>
</evidence>
<feature type="domain" description="Peptidase A1" evidence="8">
    <location>
        <begin position="91"/>
        <end position="465"/>
    </location>
</feature>
<feature type="signal peptide" evidence="7">
    <location>
        <begin position="1"/>
        <end position="26"/>
    </location>
</feature>
<organism evidence="9 10">
    <name type="scientific">Linum tenue</name>
    <dbReference type="NCBI Taxonomy" id="586396"/>
    <lineage>
        <taxon>Eukaryota</taxon>
        <taxon>Viridiplantae</taxon>
        <taxon>Streptophyta</taxon>
        <taxon>Embryophyta</taxon>
        <taxon>Tracheophyta</taxon>
        <taxon>Spermatophyta</taxon>
        <taxon>Magnoliopsida</taxon>
        <taxon>eudicotyledons</taxon>
        <taxon>Gunneridae</taxon>
        <taxon>Pentapetalae</taxon>
        <taxon>rosids</taxon>
        <taxon>fabids</taxon>
        <taxon>Malpighiales</taxon>
        <taxon>Linaceae</taxon>
        <taxon>Linum</taxon>
    </lineage>
</organism>
<dbReference type="InterPro" id="IPR001461">
    <property type="entry name" value="Aspartic_peptidase_A1"/>
</dbReference>
<feature type="chain" id="PRO_5043448973" description="Peptidase A1 domain-containing protein" evidence="7">
    <location>
        <begin position="27"/>
        <end position="470"/>
    </location>
</feature>
<proteinExistence type="inferred from homology"/>
<evidence type="ECO:0000256" key="6">
    <source>
        <dbReference type="PIRSR" id="PIRSR601461-1"/>
    </source>
</evidence>
<dbReference type="EMBL" id="CAMGYJ010000003">
    <property type="protein sequence ID" value="CAI0391324.1"/>
    <property type="molecule type" value="Genomic_DNA"/>
</dbReference>
<dbReference type="InterPro" id="IPR051708">
    <property type="entry name" value="Plant_Aspart_Prot_A1"/>
</dbReference>
<comment type="caution">
    <text evidence="9">The sequence shown here is derived from an EMBL/GenBank/DDBJ whole genome shotgun (WGS) entry which is preliminary data.</text>
</comment>
<evidence type="ECO:0000256" key="4">
    <source>
        <dbReference type="ARBA" id="ARBA00022801"/>
    </source>
</evidence>
<dbReference type="GO" id="GO:0005576">
    <property type="term" value="C:extracellular region"/>
    <property type="evidence" value="ECO:0007669"/>
    <property type="project" value="TreeGrafter"/>
</dbReference>
<evidence type="ECO:0000313" key="9">
    <source>
        <dbReference type="EMBL" id="CAI0391324.1"/>
    </source>
</evidence>
<dbReference type="InterPro" id="IPR021109">
    <property type="entry name" value="Peptidase_aspartic_dom_sf"/>
</dbReference>
<dbReference type="Proteomes" id="UP001154282">
    <property type="component" value="Unassembled WGS sequence"/>
</dbReference>
<dbReference type="FunFam" id="2.40.70.10:FF:000034">
    <property type="entry name" value="Aspartyl protease family protein"/>
    <property type="match status" value="1"/>
</dbReference>
<dbReference type="GO" id="GO:0006508">
    <property type="term" value="P:proteolysis"/>
    <property type="evidence" value="ECO:0007669"/>
    <property type="project" value="UniProtKB-KW"/>
</dbReference>
<dbReference type="SUPFAM" id="SSF50630">
    <property type="entry name" value="Acid proteases"/>
    <property type="match status" value="1"/>
</dbReference>
<sequence length="470" mass="50511">MASPPPPYPLILSLLLLISTAAVTTAITIPISPSSAPASTDLHQILAHLASASVSRALRLKSTHNLPQDSSPVFATSLVKTPLFPRSYGGYSISLSFGTPPQSTSFVMDTGSSLVWFPCTSRYLCSRCNFPNVDPAAIPSFIPRNSSTAMLLGCKNPKCQWIYGPNVESKCSGCDAPGSSPNCTQTCPPYMIQYGLGSTAGLLLTETLDFPEKKVPDFLVGCSILSARQPEGIAGFGRGLDSLPSQVGAKKFSYCLVSHSFDDAPVSSDLVLDLDSGSGKKTAEVSYTPFRKNPVTSNSALQTYYYVNLRQIVVEGKHVKVPSEYLEPGSDGNGGTIVDSGTTFTYMERPVFEAVVKEIGKRMANFTVATEIQDLTGLRPCYNVSGQDTVSVPELSFKFKGGAEMKLPVTNYFVLAGDGAICFTIVSDNVVGTGLRGGPAIILGNYQQRDYYIEYDLEKERFGFKRQVCA</sequence>
<protein>
    <recommendedName>
        <fullName evidence="8">Peptidase A1 domain-containing protein</fullName>
    </recommendedName>
</protein>
<evidence type="ECO:0000256" key="2">
    <source>
        <dbReference type="ARBA" id="ARBA00022670"/>
    </source>
</evidence>
<evidence type="ECO:0000313" key="10">
    <source>
        <dbReference type="Proteomes" id="UP001154282"/>
    </source>
</evidence>